<evidence type="ECO:0000256" key="6">
    <source>
        <dbReference type="ARBA" id="ARBA00023163"/>
    </source>
</evidence>
<proteinExistence type="inferred from homology"/>
<evidence type="ECO:0000256" key="8">
    <source>
        <dbReference type="RuleBase" id="RU003939"/>
    </source>
</evidence>
<sequence length="117" mass="12758">MAKGDATAKPIGEAIEERMASGNTVTRSDLADAIHRKVGVPRAESAKYVEMVLEEIFERIVAREDVKLSSFGAFVVRSKKERLGRNPKTGAGAKISARLVVSFKPSNIMRARINGDE</sequence>
<evidence type="ECO:0000256" key="4">
    <source>
        <dbReference type="ARBA" id="ARBA00023015"/>
    </source>
</evidence>
<organism evidence="9 10">
    <name type="scientific">Methylocystis rosea</name>
    <dbReference type="NCBI Taxonomy" id="173366"/>
    <lineage>
        <taxon>Bacteria</taxon>
        <taxon>Pseudomonadati</taxon>
        <taxon>Pseudomonadota</taxon>
        <taxon>Alphaproteobacteria</taxon>
        <taxon>Hyphomicrobiales</taxon>
        <taxon>Methylocystaceae</taxon>
        <taxon>Methylocystis</taxon>
    </lineage>
</organism>
<dbReference type="Gene3D" id="4.10.520.10">
    <property type="entry name" value="IHF-like DNA-binding proteins"/>
    <property type="match status" value="1"/>
</dbReference>
<dbReference type="InterPro" id="IPR000119">
    <property type="entry name" value="Hist_DNA-bd"/>
</dbReference>
<gene>
    <name evidence="9" type="ORF">EHO51_04465</name>
</gene>
<keyword evidence="5" id="KW-0238">DNA-binding</keyword>
<dbReference type="InterPro" id="IPR020816">
    <property type="entry name" value="Histone-like_DNA-bd_CS"/>
</dbReference>
<evidence type="ECO:0000313" key="9">
    <source>
        <dbReference type="EMBL" id="AZG76047.1"/>
    </source>
</evidence>
<dbReference type="Pfam" id="PF00216">
    <property type="entry name" value="Bac_DNA_binding"/>
    <property type="match status" value="1"/>
</dbReference>
<dbReference type="PROSITE" id="PS00045">
    <property type="entry name" value="HISTONE_LIKE"/>
    <property type="match status" value="1"/>
</dbReference>
<dbReference type="GO" id="GO:0006310">
    <property type="term" value="P:DNA recombination"/>
    <property type="evidence" value="ECO:0007669"/>
    <property type="project" value="UniProtKB-KW"/>
</dbReference>
<dbReference type="GO" id="GO:0003677">
    <property type="term" value="F:DNA binding"/>
    <property type="evidence" value="ECO:0007669"/>
    <property type="project" value="UniProtKB-KW"/>
</dbReference>
<dbReference type="GO" id="GO:0030527">
    <property type="term" value="F:structural constituent of chromatin"/>
    <property type="evidence" value="ECO:0007669"/>
    <property type="project" value="InterPro"/>
</dbReference>
<evidence type="ECO:0000256" key="3">
    <source>
        <dbReference type="ARBA" id="ARBA00022845"/>
    </source>
</evidence>
<dbReference type="GO" id="GO:0006355">
    <property type="term" value="P:regulation of DNA-templated transcription"/>
    <property type="evidence" value="ECO:0007669"/>
    <property type="project" value="InterPro"/>
</dbReference>
<dbReference type="AlphaFoldDB" id="A0A3G8M2V5"/>
<dbReference type="SMART" id="SM00411">
    <property type="entry name" value="BHL"/>
    <property type="match status" value="1"/>
</dbReference>
<evidence type="ECO:0000256" key="7">
    <source>
        <dbReference type="ARBA" id="ARBA00023172"/>
    </source>
</evidence>
<protein>
    <recommendedName>
        <fullName evidence="2">Integration host factor subunit alpha</fullName>
    </recommendedName>
</protein>
<keyword evidence="7" id="KW-0233">DNA recombination</keyword>
<evidence type="ECO:0000313" key="10">
    <source>
        <dbReference type="Proteomes" id="UP000273982"/>
    </source>
</evidence>
<dbReference type="CDD" id="cd13835">
    <property type="entry name" value="IHF_A"/>
    <property type="match status" value="1"/>
</dbReference>
<evidence type="ECO:0000256" key="1">
    <source>
        <dbReference type="ARBA" id="ARBA00010529"/>
    </source>
</evidence>
<name>A0A3G8M2V5_9HYPH</name>
<dbReference type="InterPro" id="IPR005684">
    <property type="entry name" value="IHF_alpha"/>
</dbReference>
<comment type="similarity">
    <text evidence="1 8">Belongs to the bacterial histone-like protein family.</text>
</comment>
<keyword evidence="4" id="KW-0805">Transcription regulation</keyword>
<reference evidence="9 10" key="1">
    <citation type="submission" date="2018-11" db="EMBL/GenBank/DDBJ databases">
        <title>Genome squencing of methanotrophic bacteria isolated from alkaline groundwater in Korea.</title>
        <authorList>
            <person name="Nguyen L.N."/>
        </authorList>
    </citation>
    <scope>NUCLEOTIDE SEQUENCE [LARGE SCALE GENOMIC DNA]</scope>
    <source>
        <strain evidence="9 10">GW6</strain>
    </source>
</reference>
<accession>A0A3G8M2V5</accession>
<dbReference type="PANTHER" id="PTHR33175:SF2">
    <property type="entry name" value="INTEGRATION HOST FACTOR SUBUNIT ALPHA"/>
    <property type="match status" value="1"/>
</dbReference>
<dbReference type="InterPro" id="IPR010992">
    <property type="entry name" value="IHF-like_DNA-bd_dom_sf"/>
</dbReference>
<dbReference type="EMBL" id="CP034086">
    <property type="protein sequence ID" value="AZG76047.1"/>
    <property type="molecule type" value="Genomic_DNA"/>
</dbReference>
<dbReference type="KEGG" id="mros:EHO51_04465"/>
<dbReference type="GO" id="GO:0009893">
    <property type="term" value="P:positive regulation of metabolic process"/>
    <property type="evidence" value="ECO:0007669"/>
    <property type="project" value="UniProtKB-ARBA"/>
</dbReference>
<dbReference type="NCBIfam" id="NF001401">
    <property type="entry name" value="PRK00285.1"/>
    <property type="match status" value="1"/>
</dbReference>
<evidence type="ECO:0000256" key="5">
    <source>
        <dbReference type="ARBA" id="ARBA00023125"/>
    </source>
</evidence>
<dbReference type="SUPFAM" id="SSF47729">
    <property type="entry name" value="IHF-like DNA-binding proteins"/>
    <property type="match status" value="1"/>
</dbReference>
<dbReference type="PANTHER" id="PTHR33175">
    <property type="entry name" value="DNA-BINDING PROTEIN HU"/>
    <property type="match status" value="1"/>
</dbReference>
<dbReference type="PRINTS" id="PR01727">
    <property type="entry name" value="DNABINDINGHU"/>
</dbReference>
<keyword evidence="6" id="KW-0804">Transcription</keyword>
<dbReference type="Proteomes" id="UP000273982">
    <property type="component" value="Chromosome"/>
</dbReference>
<dbReference type="RefSeq" id="WP_124737885.1">
    <property type="nucleotide sequence ID" value="NZ_CP034086.1"/>
</dbReference>
<evidence type="ECO:0000256" key="2">
    <source>
        <dbReference type="ARBA" id="ARBA00018329"/>
    </source>
</evidence>
<dbReference type="GO" id="GO:0005829">
    <property type="term" value="C:cytosol"/>
    <property type="evidence" value="ECO:0007669"/>
    <property type="project" value="TreeGrafter"/>
</dbReference>
<dbReference type="GO" id="GO:0006417">
    <property type="term" value="P:regulation of translation"/>
    <property type="evidence" value="ECO:0007669"/>
    <property type="project" value="UniProtKB-KW"/>
</dbReference>
<keyword evidence="3" id="KW-0810">Translation regulation</keyword>